<dbReference type="eggNOG" id="COG0582">
    <property type="taxonomic scope" value="Bacteria"/>
</dbReference>
<proteinExistence type="predicted"/>
<dbReference type="GO" id="GO:0015074">
    <property type="term" value="P:DNA integration"/>
    <property type="evidence" value="ECO:0007669"/>
    <property type="project" value="InterPro"/>
</dbReference>
<dbReference type="EMBL" id="BX571965">
    <property type="protein sequence ID" value="CAH34764.1"/>
    <property type="molecule type" value="Genomic_DNA"/>
</dbReference>
<dbReference type="InterPro" id="IPR011010">
    <property type="entry name" value="DNA_brk_join_enz"/>
</dbReference>
<reference evidence="3 4" key="1">
    <citation type="journal article" date="2004" name="Proc. Natl. Acad. Sci. U.S.A.">
        <title>Genomic plasticity of the causative agent of melioidosis, Burkholderia pseudomallei.</title>
        <authorList>
            <person name="Holden M.T.G."/>
            <person name="Titball R.W."/>
            <person name="Peacock S.J."/>
            <person name="Cerdeno-Tarraga A.M."/>
            <person name="Atkins T."/>
            <person name="Crossman L.C."/>
            <person name="Pitt T."/>
            <person name="Churcher C."/>
            <person name="Mungall K."/>
            <person name="Bentley S.D."/>
            <person name="Sebaihia M."/>
            <person name="Thomson N.R."/>
            <person name="Bason N."/>
            <person name="Beacham I.R."/>
            <person name="Brooks K."/>
            <person name="Brown K.A."/>
            <person name="Brown N.F."/>
            <person name="Challis G.L."/>
            <person name="Cherevach I."/>
            <person name="Chillingworth T."/>
            <person name="Cronin A."/>
            <person name="Crosset B."/>
            <person name="Davis P."/>
            <person name="DeShazer D."/>
            <person name="Feltwell T."/>
            <person name="Fraser A."/>
            <person name="Hance Z."/>
            <person name="Hauser H."/>
            <person name="Holroyd S."/>
            <person name="Jagels K."/>
            <person name="Keith K.E."/>
            <person name="Maddison M."/>
            <person name="Moule S."/>
            <person name="Price C."/>
            <person name="Quail M.A."/>
            <person name="Rabbinowitsch E."/>
            <person name="Rutherford K."/>
            <person name="Sanders M."/>
            <person name="Simmonds M."/>
            <person name="Songsivilai S."/>
            <person name="Stevens K."/>
            <person name="Tumapa S."/>
            <person name="Vesaratchavest M."/>
            <person name="Whitehead S."/>
            <person name="Yeats C."/>
            <person name="Barrell B.G."/>
            <person name="Oyston P.C.F."/>
            <person name="Parkhill J."/>
        </authorList>
    </citation>
    <scope>NUCLEOTIDE SEQUENCE [LARGE SCALE GENOMIC DNA]</scope>
    <source>
        <strain evidence="3 4">K96243</strain>
    </source>
</reference>
<evidence type="ECO:0000256" key="1">
    <source>
        <dbReference type="ARBA" id="ARBA00023172"/>
    </source>
</evidence>
<keyword evidence="1" id="KW-0233">DNA recombination</keyword>
<dbReference type="KEGG" id="bps:BPSL0772"/>
<dbReference type="GO" id="GO:0006310">
    <property type="term" value="P:DNA recombination"/>
    <property type="evidence" value="ECO:0007669"/>
    <property type="project" value="UniProtKB-KW"/>
</dbReference>
<dbReference type="Gene3D" id="1.10.443.10">
    <property type="entry name" value="Intergrase catalytic core"/>
    <property type="match status" value="1"/>
</dbReference>
<accession>Q63WW9</accession>
<dbReference type="STRING" id="272560.BPSL0772"/>
<evidence type="ECO:0000313" key="4">
    <source>
        <dbReference type="Proteomes" id="UP000000605"/>
    </source>
</evidence>
<evidence type="ECO:0000256" key="2">
    <source>
        <dbReference type="SAM" id="MobiDB-lite"/>
    </source>
</evidence>
<feature type="region of interest" description="Disordered" evidence="2">
    <location>
        <begin position="204"/>
        <end position="227"/>
    </location>
</feature>
<organism evidence="3 4">
    <name type="scientific">Burkholderia pseudomallei (strain K96243)</name>
    <dbReference type="NCBI Taxonomy" id="272560"/>
    <lineage>
        <taxon>Bacteria</taxon>
        <taxon>Pseudomonadati</taxon>
        <taxon>Pseudomonadota</taxon>
        <taxon>Betaproteobacteria</taxon>
        <taxon>Burkholderiales</taxon>
        <taxon>Burkholderiaceae</taxon>
        <taxon>Burkholderia</taxon>
        <taxon>pseudomallei group</taxon>
    </lineage>
</organism>
<sequence>MKNAMAKHPYMQQPKDRGSWEFRVVIPEYLRTKDSGREFKRTLGPTYEEALTRYPGIALEWATLRAELETQADAPDRPHRPHPVITYKVLTSREHTLLDHLVASWEYRSLDAYDWEAAALSNEELDAHLDAHEADLKQRQQGLQRALRRNAPPDWFVEEIEEHLAVSLGIRLHRDCADRQDFFLRMAGAELKALRLSLERLNPDENGDGYHATPPKPAGPFDDEPDTSANERTLFKAFDIWSKQRTRAGGDKTEKEYRAFAERFAQYALDAPLERASLAALAALARERQIGRRWLEHVAAEQGVQRKTLKKYRSAMFTLFATAIDNGLTDVNPFAFRLASLQLRGTHAEERRSDKEARSPLPSPLMDRYFAGPLFAGPGFDRRLPAPVAFWYPLLLRFTGVRPLEASYLMRDDIVLPEDFTAQEHQLAGHGSASWIYIFSTHEGVDGVERPTKTGVSLRRIPVPEILMNLGFPDFVRSVPRGQWLFPMQVSRENSVNRARYALNALGDYLRTTLAEPNPLFVTYSFRHTVVDEAREAGVTQEVRDALVGHAEGDNRSKNAGETVYGARWYPASPLLEAAAKLGAAHRLPKGFPTWAEFQQRTPDFSRVVRAPKALPPKRARRAAPSTE</sequence>
<dbReference type="InterPro" id="IPR013762">
    <property type="entry name" value="Integrase-like_cat_sf"/>
</dbReference>
<dbReference type="AlphaFoldDB" id="Q63WW9"/>
<evidence type="ECO:0000313" key="3">
    <source>
        <dbReference type="EMBL" id="CAH34764.1"/>
    </source>
</evidence>
<dbReference type="Proteomes" id="UP000000605">
    <property type="component" value="Chromosome 1"/>
</dbReference>
<dbReference type="SUPFAM" id="SSF56349">
    <property type="entry name" value="DNA breaking-rejoining enzymes"/>
    <property type="match status" value="1"/>
</dbReference>
<protein>
    <submittedName>
        <fullName evidence="3">Phage integrase family protein</fullName>
    </submittedName>
</protein>
<name>Q63WW9_BURPS</name>
<dbReference type="PATRIC" id="fig|272560.6.peg.828"/>
<dbReference type="GO" id="GO:0003677">
    <property type="term" value="F:DNA binding"/>
    <property type="evidence" value="ECO:0007669"/>
    <property type="project" value="InterPro"/>
</dbReference>
<gene>
    <name evidence="3" type="ordered locus">BPSL0772</name>
</gene>
<keyword evidence="4" id="KW-1185">Reference proteome</keyword>